<keyword evidence="3" id="KW-1185">Reference proteome</keyword>
<evidence type="ECO:0000256" key="1">
    <source>
        <dbReference type="SAM" id="Coils"/>
    </source>
</evidence>
<proteinExistence type="predicted"/>
<evidence type="ECO:0000313" key="3">
    <source>
        <dbReference type="Proteomes" id="UP001154282"/>
    </source>
</evidence>
<name>A0AAV0ISA3_9ROSI</name>
<evidence type="ECO:0000313" key="2">
    <source>
        <dbReference type="EMBL" id="CAI0400342.1"/>
    </source>
</evidence>
<dbReference type="InterPro" id="IPR039312">
    <property type="entry name" value="ZPR"/>
</dbReference>
<gene>
    <name evidence="2" type="ORF">LITE_LOCUS10716</name>
</gene>
<dbReference type="AlphaFoldDB" id="A0AAV0ISA3"/>
<reference evidence="2" key="1">
    <citation type="submission" date="2022-08" db="EMBL/GenBank/DDBJ databases">
        <authorList>
            <person name="Gutierrez-Valencia J."/>
        </authorList>
    </citation>
    <scope>NUCLEOTIDE SEQUENCE</scope>
</reference>
<sequence length="52" mass="6137">MNSYILNENEKLRKKAQLLNQENQALLLELKQKLCKENPKGSFVFSQRPPTY</sequence>
<feature type="coiled-coil region" evidence="1">
    <location>
        <begin position="2"/>
        <end position="29"/>
    </location>
</feature>
<dbReference type="PANTHER" id="PTHR33601">
    <property type="entry name" value="PROTEIN LITTLE ZIPPER 4"/>
    <property type="match status" value="1"/>
</dbReference>
<dbReference type="Proteomes" id="UP001154282">
    <property type="component" value="Unassembled WGS sequence"/>
</dbReference>
<dbReference type="PANTHER" id="PTHR33601:SF1">
    <property type="entry name" value="PROTEIN LITTLE ZIPPER 4"/>
    <property type="match status" value="1"/>
</dbReference>
<keyword evidence="1" id="KW-0175">Coiled coil</keyword>
<dbReference type="EMBL" id="CAMGYJ010000004">
    <property type="protein sequence ID" value="CAI0400342.1"/>
    <property type="molecule type" value="Genomic_DNA"/>
</dbReference>
<comment type="caution">
    <text evidence="2">The sequence shown here is derived from an EMBL/GenBank/DDBJ whole genome shotgun (WGS) entry which is preliminary data.</text>
</comment>
<accession>A0AAV0ISA3</accession>
<organism evidence="2 3">
    <name type="scientific">Linum tenue</name>
    <dbReference type="NCBI Taxonomy" id="586396"/>
    <lineage>
        <taxon>Eukaryota</taxon>
        <taxon>Viridiplantae</taxon>
        <taxon>Streptophyta</taxon>
        <taxon>Embryophyta</taxon>
        <taxon>Tracheophyta</taxon>
        <taxon>Spermatophyta</taxon>
        <taxon>Magnoliopsida</taxon>
        <taxon>eudicotyledons</taxon>
        <taxon>Gunneridae</taxon>
        <taxon>Pentapetalae</taxon>
        <taxon>rosids</taxon>
        <taxon>fabids</taxon>
        <taxon>Malpighiales</taxon>
        <taxon>Linaceae</taxon>
        <taxon>Linum</taxon>
    </lineage>
</organism>
<protein>
    <submittedName>
        <fullName evidence="2">Uncharacterized protein</fullName>
    </submittedName>
</protein>